<protein>
    <submittedName>
        <fullName evidence="1">Uncharacterized protein</fullName>
    </submittedName>
</protein>
<sequence length="86" mass="9709">FNNQFTPKLGGQFELESGGQFAPELVVNLHWKVVVNLTGFSTLSSKFNKFKDFFKVHNTWKSSPALDSGASEIVLTSLIKSFFKFF</sequence>
<accession>A0ABS6Y2P8</accession>
<organism evidence="1 2">
    <name type="scientific">Flavobacterium taihuense</name>
    <dbReference type="NCBI Taxonomy" id="2857508"/>
    <lineage>
        <taxon>Bacteria</taxon>
        <taxon>Pseudomonadati</taxon>
        <taxon>Bacteroidota</taxon>
        <taxon>Flavobacteriia</taxon>
        <taxon>Flavobacteriales</taxon>
        <taxon>Flavobacteriaceae</taxon>
        <taxon>Flavobacterium</taxon>
    </lineage>
</organism>
<dbReference type="Proteomes" id="UP000812031">
    <property type="component" value="Unassembled WGS sequence"/>
</dbReference>
<feature type="non-terminal residue" evidence="1">
    <location>
        <position position="1"/>
    </location>
</feature>
<evidence type="ECO:0000313" key="2">
    <source>
        <dbReference type="Proteomes" id="UP000812031"/>
    </source>
</evidence>
<dbReference type="RefSeq" id="WP_219319273.1">
    <property type="nucleotide sequence ID" value="NZ_JAHWYN010000045.1"/>
</dbReference>
<evidence type="ECO:0000313" key="1">
    <source>
        <dbReference type="EMBL" id="MBW4362806.1"/>
    </source>
</evidence>
<reference evidence="1 2" key="1">
    <citation type="submission" date="2021-07" db="EMBL/GenBank/DDBJ databases">
        <title>Flavobacterium sp. nov. isolated from sediment on the Taihu Lake.</title>
        <authorList>
            <person name="Qu J.-H."/>
        </authorList>
    </citation>
    <scope>NUCLEOTIDE SEQUENCE [LARGE SCALE GENOMIC DNA]</scope>
    <source>
        <strain evidence="1 2">NAS39</strain>
    </source>
</reference>
<comment type="caution">
    <text evidence="1">The sequence shown here is derived from an EMBL/GenBank/DDBJ whole genome shotgun (WGS) entry which is preliminary data.</text>
</comment>
<keyword evidence="2" id="KW-1185">Reference proteome</keyword>
<name>A0ABS6Y2P8_9FLAO</name>
<proteinExistence type="predicted"/>
<gene>
    <name evidence="1" type="ORF">KZH69_20200</name>
</gene>
<dbReference type="EMBL" id="JAHWYN010000045">
    <property type="protein sequence ID" value="MBW4362806.1"/>
    <property type="molecule type" value="Genomic_DNA"/>
</dbReference>